<dbReference type="InterPro" id="IPR025328">
    <property type="entry name" value="DUF4234"/>
</dbReference>
<feature type="transmembrane region" description="Helical" evidence="2">
    <location>
        <begin position="98"/>
        <end position="119"/>
    </location>
</feature>
<comment type="caution">
    <text evidence="4">The sequence shown here is derived from an EMBL/GenBank/DDBJ whole genome shotgun (WGS) entry which is preliminary data.</text>
</comment>
<dbReference type="EMBL" id="BAABHJ010000017">
    <property type="protein sequence ID" value="GAA4611488.1"/>
    <property type="molecule type" value="Genomic_DNA"/>
</dbReference>
<evidence type="ECO:0000259" key="3">
    <source>
        <dbReference type="Pfam" id="PF14018"/>
    </source>
</evidence>
<protein>
    <recommendedName>
        <fullName evidence="3">DUF4234 domain-containing protein</fullName>
    </recommendedName>
</protein>
<dbReference type="RefSeq" id="WP_345358678.1">
    <property type="nucleotide sequence ID" value="NZ_BAABHJ010000017.1"/>
</dbReference>
<feature type="compositionally biased region" description="Polar residues" evidence="1">
    <location>
        <begin position="1"/>
        <end position="11"/>
    </location>
</feature>
<feature type="transmembrane region" description="Helical" evidence="2">
    <location>
        <begin position="139"/>
        <end position="156"/>
    </location>
</feature>
<feature type="region of interest" description="Disordered" evidence="1">
    <location>
        <begin position="1"/>
        <end position="33"/>
    </location>
</feature>
<gene>
    <name evidence="4" type="ORF">GCM10023195_48660</name>
</gene>
<feature type="compositionally biased region" description="Low complexity" evidence="1">
    <location>
        <begin position="18"/>
        <end position="28"/>
    </location>
</feature>
<keyword evidence="5" id="KW-1185">Reference proteome</keyword>
<keyword evidence="2" id="KW-0812">Transmembrane</keyword>
<evidence type="ECO:0000313" key="5">
    <source>
        <dbReference type="Proteomes" id="UP001500212"/>
    </source>
</evidence>
<organism evidence="4 5">
    <name type="scientific">Actinoallomurus liliacearum</name>
    <dbReference type="NCBI Taxonomy" id="1080073"/>
    <lineage>
        <taxon>Bacteria</taxon>
        <taxon>Bacillati</taxon>
        <taxon>Actinomycetota</taxon>
        <taxon>Actinomycetes</taxon>
        <taxon>Streptosporangiales</taxon>
        <taxon>Thermomonosporaceae</taxon>
        <taxon>Actinoallomurus</taxon>
    </lineage>
</organism>
<feature type="domain" description="DUF4234" evidence="3">
    <location>
        <begin position="56"/>
        <end position="121"/>
    </location>
</feature>
<evidence type="ECO:0000256" key="1">
    <source>
        <dbReference type="SAM" id="MobiDB-lite"/>
    </source>
</evidence>
<reference evidence="5" key="1">
    <citation type="journal article" date="2019" name="Int. J. Syst. Evol. Microbiol.">
        <title>The Global Catalogue of Microorganisms (GCM) 10K type strain sequencing project: providing services to taxonomists for standard genome sequencing and annotation.</title>
        <authorList>
            <consortium name="The Broad Institute Genomics Platform"/>
            <consortium name="The Broad Institute Genome Sequencing Center for Infectious Disease"/>
            <person name="Wu L."/>
            <person name="Ma J."/>
        </authorList>
    </citation>
    <scope>NUCLEOTIDE SEQUENCE [LARGE SCALE GENOMIC DNA]</scope>
    <source>
        <strain evidence="5">JCM 17938</strain>
    </source>
</reference>
<dbReference type="Pfam" id="PF14018">
    <property type="entry name" value="DUF4234"/>
    <property type="match status" value="1"/>
</dbReference>
<keyword evidence="2" id="KW-0472">Membrane</keyword>
<proteinExistence type="predicted"/>
<dbReference type="Proteomes" id="UP001500212">
    <property type="component" value="Unassembled WGS sequence"/>
</dbReference>
<name>A0ABP8TM41_9ACTN</name>
<accession>A0ABP8TM41</accession>
<feature type="transmembrane region" description="Helical" evidence="2">
    <location>
        <begin position="57"/>
        <end position="77"/>
    </location>
</feature>
<evidence type="ECO:0000256" key="2">
    <source>
        <dbReference type="SAM" id="Phobius"/>
    </source>
</evidence>
<evidence type="ECO:0000313" key="4">
    <source>
        <dbReference type="EMBL" id="GAA4611488.1"/>
    </source>
</evidence>
<keyword evidence="2" id="KW-1133">Transmembrane helix</keyword>
<sequence length="178" mass="19479">MSNPYPQQHQPQYAGATPQYQGQPGYQGMAQNPGQMVPAQHGQPALMGIQMKRRNPVGVWLGLPLITLGIYNLVWYYSVHSELANFDRRRQVSAGMALCSLLFGWITLGIWPLVTYIMLAGHVRNAQQAAGLQPTCSGGLAFLLGLFGFGTLYYQIELNKVVDRYQGAPTGAQVPLAA</sequence>